<feature type="domain" description="DUF4143" evidence="1">
    <location>
        <begin position="2"/>
        <end position="78"/>
    </location>
</feature>
<accession>A0A953HS47</accession>
<dbReference type="Proteomes" id="UP000753961">
    <property type="component" value="Unassembled WGS sequence"/>
</dbReference>
<protein>
    <submittedName>
        <fullName evidence="2">DUF4143 domain-containing protein</fullName>
    </submittedName>
</protein>
<dbReference type="Pfam" id="PF13635">
    <property type="entry name" value="DUF4143"/>
    <property type="match status" value="1"/>
</dbReference>
<dbReference type="EMBL" id="JAHVHU010000002">
    <property type="protein sequence ID" value="MBY5956898.1"/>
    <property type="molecule type" value="Genomic_DNA"/>
</dbReference>
<dbReference type="RefSeq" id="WP_222578506.1">
    <property type="nucleotide sequence ID" value="NZ_JAHVHU010000002.1"/>
</dbReference>
<dbReference type="InterPro" id="IPR025420">
    <property type="entry name" value="DUF4143"/>
</dbReference>
<keyword evidence="3" id="KW-1185">Reference proteome</keyword>
<reference evidence="2" key="1">
    <citation type="submission" date="2021-06" db="EMBL/GenBank/DDBJ databases">
        <title>44 bacteria genomes isolated from Dapeng, Shenzhen.</title>
        <authorList>
            <person name="Zheng W."/>
            <person name="Yu S."/>
            <person name="Huang Y."/>
        </authorList>
    </citation>
    <scope>NUCLEOTIDE SEQUENCE</scope>
    <source>
        <strain evidence="2">DP5N28-2</strain>
    </source>
</reference>
<sequence>MYFYDNGIRNAIINNFNQIENRSDKGPLWENFALSERIKYQNNNQIWKNLWFWRTKQQKEIDLIEKAGGDLNAFEFKFSSSAKHLKPPNSFRKAYPKSSFQVIHIDNFDSYVLNSPTSYPG</sequence>
<evidence type="ECO:0000313" key="3">
    <source>
        <dbReference type="Proteomes" id="UP000753961"/>
    </source>
</evidence>
<dbReference type="PANTHER" id="PTHR43566">
    <property type="entry name" value="CONSERVED PROTEIN"/>
    <property type="match status" value="1"/>
</dbReference>
<proteinExistence type="predicted"/>
<dbReference type="AlphaFoldDB" id="A0A953HS47"/>
<dbReference type="PANTHER" id="PTHR43566:SF1">
    <property type="entry name" value="AAA+ ATPASE DOMAIN-CONTAINING PROTEIN"/>
    <property type="match status" value="1"/>
</dbReference>
<name>A0A953HS47_9BACT</name>
<evidence type="ECO:0000313" key="2">
    <source>
        <dbReference type="EMBL" id="MBY5956898.1"/>
    </source>
</evidence>
<comment type="caution">
    <text evidence="2">The sequence shown here is derived from an EMBL/GenBank/DDBJ whole genome shotgun (WGS) entry which is preliminary data.</text>
</comment>
<gene>
    <name evidence="2" type="ORF">KUV50_02045</name>
</gene>
<evidence type="ECO:0000259" key="1">
    <source>
        <dbReference type="Pfam" id="PF13635"/>
    </source>
</evidence>
<organism evidence="2 3">
    <name type="scientific">Membranihabitans marinus</name>
    <dbReference type="NCBI Taxonomy" id="1227546"/>
    <lineage>
        <taxon>Bacteria</taxon>
        <taxon>Pseudomonadati</taxon>
        <taxon>Bacteroidota</taxon>
        <taxon>Saprospiria</taxon>
        <taxon>Saprospirales</taxon>
        <taxon>Saprospiraceae</taxon>
        <taxon>Membranihabitans</taxon>
    </lineage>
</organism>